<reference evidence="2" key="2">
    <citation type="submission" date="2021-08" db="EMBL/GenBank/DDBJ databases">
        <authorList>
            <person name="Tani A."/>
            <person name="Ola A."/>
            <person name="Ogura Y."/>
            <person name="Katsura K."/>
            <person name="Hayashi T."/>
        </authorList>
    </citation>
    <scope>NUCLEOTIDE SEQUENCE</scope>
    <source>
        <strain evidence="2">DSM 17168</strain>
    </source>
</reference>
<feature type="transmembrane region" description="Helical" evidence="1">
    <location>
        <begin position="355"/>
        <end position="378"/>
    </location>
</feature>
<keyword evidence="1" id="KW-0812">Transmembrane</keyword>
<keyword evidence="3" id="KW-1185">Reference proteome</keyword>
<proteinExistence type="predicted"/>
<dbReference type="RefSeq" id="WP_238234192.1">
    <property type="nucleotide sequence ID" value="NZ_BPQQ01000014.1"/>
</dbReference>
<feature type="transmembrane region" description="Helical" evidence="1">
    <location>
        <begin position="29"/>
        <end position="50"/>
    </location>
</feature>
<evidence type="ECO:0000313" key="3">
    <source>
        <dbReference type="Proteomes" id="UP001055153"/>
    </source>
</evidence>
<keyword evidence="1" id="KW-0472">Membrane</keyword>
<reference evidence="2" key="1">
    <citation type="journal article" date="2021" name="Front. Microbiol.">
        <title>Comprehensive Comparative Genomics and Phenotyping of Methylobacterium Species.</title>
        <authorList>
            <person name="Alessa O."/>
            <person name="Ogura Y."/>
            <person name="Fujitani Y."/>
            <person name="Takami H."/>
            <person name="Hayashi T."/>
            <person name="Sahin N."/>
            <person name="Tani A."/>
        </authorList>
    </citation>
    <scope>NUCLEOTIDE SEQUENCE</scope>
    <source>
        <strain evidence="2">DSM 17168</strain>
    </source>
</reference>
<keyword evidence="1" id="KW-1133">Transmembrane helix</keyword>
<comment type="caution">
    <text evidence="2">The sequence shown here is derived from an EMBL/GenBank/DDBJ whole genome shotgun (WGS) entry which is preliminary data.</text>
</comment>
<organism evidence="2 3">
    <name type="scientific">Methylobacterium isbiliense</name>
    <dbReference type="NCBI Taxonomy" id="315478"/>
    <lineage>
        <taxon>Bacteria</taxon>
        <taxon>Pseudomonadati</taxon>
        <taxon>Pseudomonadota</taxon>
        <taxon>Alphaproteobacteria</taxon>
        <taxon>Hyphomicrobiales</taxon>
        <taxon>Methylobacteriaceae</taxon>
        <taxon>Methylobacterium</taxon>
    </lineage>
</organism>
<evidence type="ECO:0000256" key="1">
    <source>
        <dbReference type="SAM" id="Phobius"/>
    </source>
</evidence>
<dbReference type="EMBL" id="BPQQ01000014">
    <property type="protein sequence ID" value="GJD99304.1"/>
    <property type="molecule type" value="Genomic_DNA"/>
</dbReference>
<accession>A0ABQ4S9Y9</accession>
<sequence length="420" mass="42149">MSHHDPSPNALPTSCLRPGAFRSVLRHRVAAGLLLAAVAAGLTAAAPAVLPGAWQAWRLRQAADDPAALAALQLPAAATEARMGAEIDAALAAKDAELGHSLVALAQAEGVPVAPERRAALAALDEGSTARGVADAARGFATGRGEGLPGLAGAVAADLTGYGDLRDLWTEGGKLLRREPYDEVLLGLSAAGLALTGVTVASFGTAAGASVPAHAGAAALKVAARTGRLSRSLGATLARTTRGLVDGDAAKAALAAAGRLDLAAARQTLRGALRPGAVRTLGELGTAAAGLQARLGTRGALQALSVAENADDLRRAGRLAQGFGGRTRAVLALLGRGALVLGSGLLALAQGLWLGLAWFLAAALFCRRAGTLIGRLIWRRPGSRKAARGVEPRRGDAPRSAGAGLLGARLQHRVGDGQVG</sequence>
<gene>
    <name evidence="2" type="ORF">GMJLKIPL_1220</name>
</gene>
<evidence type="ECO:0000313" key="2">
    <source>
        <dbReference type="EMBL" id="GJD99304.1"/>
    </source>
</evidence>
<name>A0ABQ4S9Y9_9HYPH</name>
<protein>
    <submittedName>
        <fullName evidence="2">Uncharacterized protein</fullName>
    </submittedName>
</protein>
<dbReference type="Proteomes" id="UP001055153">
    <property type="component" value="Unassembled WGS sequence"/>
</dbReference>